<dbReference type="PANTHER" id="PTHR43244:SF2">
    <property type="entry name" value="CONSERVED HYPOTHETICAL ALANINE AND PROLINE-RICH PROTEIN"/>
    <property type="match status" value="1"/>
</dbReference>
<evidence type="ECO:0000259" key="1">
    <source>
        <dbReference type="Pfam" id="PF00296"/>
    </source>
</evidence>
<dbReference type="RefSeq" id="WP_067997712.1">
    <property type="nucleotide sequence ID" value="NZ_QQBC01000005.1"/>
</dbReference>
<dbReference type="InterPro" id="IPR036661">
    <property type="entry name" value="Luciferase-like_sf"/>
</dbReference>
<keyword evidence="3" id="KW-1185">Reference proteome</keyword>
<dbReference type="EMBL" id="QQBC01000005">
    <property type="protein sequence ID" value="RDI66085.1"/>
    <property type="molecule type" value="Genomic_DNA"/>
</dbReference>
<proteinExistence type="predicted"/>
<feature type="domain" description="Luciferase-like" evidence="1">
    <location>
        <begin position="15"/>
        <end position="190"/>
    </location>
</feature>
<dbReference type="STRING" id="1210086.GCA_001613105_02921"/>
<dbReference type="SUPFAM" id="SSF51679">
    <property type="entry name" value="Bacterial luciferase-like"/>
    <property type="match status" value="1"/>
</dbReference>
<dbReference type="PANTHER" id="PTHR43244">
    <property type="match status" value="1"/>
</dbReference>
<protein>
    <submittedName>
        <fullName evidence="2">Luciferase-like monooxygenase</fullName>
    </submittedName>
</protein>
<evidence type="ECO:0000313" key="2">
    <source>
        <dbReference type="EMBL" id="RDI66085.1"/>
    </source>
</evidence>
<name>A0A370I5S0_9NOCA</name>
<reference evidence="2 3" key="1">
    <citation type="submission" date="2018-07" db="EMBL/GenBank/DDBJ databases">
        <title>Genomic Encyclopedia of Type Strains, Phase IV (KMG-IV): sequencing the most valuable type-strain genomes for metagenomic binning, comparative biology and taxonomic classification.</title>
        <authorList>
            <person name="Goeker M."/>
        </authorList>
    </citation>
    <scope>NUCLEOTIDE SEQUENCE [LARGE SCALE GENOMIC DNA]</scope>
    <source>
        <strain evidence="2 3">DSM 44290</strain>
    </source>
</reference>
<accession>A0A370I5S0</accession>
<evidence type="ECO:0000313" key="3">
    <source>
        <dbReference type="Proteomes" id="UP000254869"/>
    </source>
</evidence>
<dbReference type="InterPro" id="IPR050564">
    <property type="entry name" value="F420-G6PD/mer"/>
</dbReference>
<gene>
    <name evidence="2" type="ORF">DFR76_105408</name>
</gene>
<dbReference type="InterPro" id="IPR011251">
    <property type="entry name" value="Luciferase-like_dom"/>
</dbReference>
<keyword evidence="2" id="KW-0503">Monooxygenase</keyword>
<dbReference type="Proteomes" id="UP000254869">
    <property type="component" value="Unassembled WGS sequence"/>
</dbReference>
<dbReference type="Pfam" id="PF00296">
    <property type="entry name" value="Bac_luciferase"/>
    <property type="match status" value="1"/>
</dbReference>
<organism evidence="2 3">
    <name type="scientific">Nocardia pseudobrasiliensis</name>
    <dbReference type="NCBI Taxonomy" id="45979"/>
    <lineage>
        <taxon>Bacteria</taxon>
        <taxon>Bacillati</taxon>
        <taxon>Actinomycetota</taxon>
        <taxon>Actinomycetes</taxon>
        <taxon>Mycobacteriales</taxon>
        <taxon>Nocardiaceae</taxon>
        <taxon>Nocardia</taxon>
    </lineage>
</organism>
<dbReference type="GO" id="GO:0004497">
    <property type="term" value="F:monooxygenase activity"/>
    <property type="evidence" value="ECO:0007669"/>
    <property type="project" value="UniProtKB-KW"/>
</dbReference>
<dbReference type="AlphaFoldDB" id="A0A370I5S0"/>
<dbReference type="GO" id="GO:0016705">
    <property type="term" value="F:oxidoreductase activity, acting on paired donors, with incorporation or reduction of molecular oxygen"/>
    <property type="evidence" value="ECO:0007669"/>
    <property type="project" value="InterPro"/>
</dbReference>
<comment type="caution">
    <text evidence="2">The sequence shown here is derived from an EMBL/GenBank/DDBJ whole genome shotgun (WGS) entry which is preliminary data.</text>
</comment>
<sequence>MSIRFGLMTVPFSGRAWAETARTAEQQGYHTLLMPDTLNTPSPFPAFAAAAAVTETLRLRPNVIAAPLRTAAATVRETAALQRLSEDRFELGIGIGRPDAASEAERLGQPWGSAASRRAHLTEVVAAVRAEVDPAPPIMIATSGPRMLALAAQIADRIALAAGPQATEDDLATMIALARDNTDRPIAFTTQLMAIGDRMPRWPGSWNIPTADNLRAASSAAALPADPAEAAAILEHRHEKYGIDEVIVPSDIADAFTPIMERLR</sequence>
<dbReference type="Gene3D" id="3.20.20.30">
    <property type="entry name" value="Luciferase-like domain"/>
    <property type="match status" value="2"/>
</dbReference>
<keyword evidence="2" id="KW-0560">Oxidoreductase</keyword>